<evidence type="ECO:0000313" key="2">
    <source>
        <dbReference type="Proteomes" id="UP000000305"/>
    </source>
</evidence>
<dbReference type="KEGG" id="dpx:DAPPUDRAFT_104825"/>
<dbReference type="EMBL" id="GL732554">
    <property type="protein sequence ID" value="EFX79027.1"/>
    <property type="molecule type" value="Genomic_DNA"/>
</dbReference>
<dbReference type="AlphaFoldDB" id="E9GNG3"/>
<dbReference type="OrthoDB" id="6388169at2759"/>
<accession>E9GNG3</accession>
<name>E9GNG3_DAPPU</name>
<reference evidence="1 2" key="1">
    <citation type="journal article" date="2011" name="Science">
        <title>The ecoresponsive genome of Daphnia pulex.</title>
        <authorList>
            <person name="Colbourne J.K."/>
            <person name="Pfrender M.E."/>
            <person name="Gilbert D."/>
            <person name="Thomas W.K."/>
            <person name="Tucker A."/>
            <person name="Oakley T.H."/>
            <person name="Tokishita S."/>
            <person name="Aerts A."/>
            <person name="Arnold G.J."/>
            <person name="Basu M.K."/>
            <person name="Bauer D.J."/>
            <person name="Caceres C.E."/>
            <person name="Carmel L."/>
            <person name="Casola C."/>
            <person name="Choi J.H."/>
            <person name="Detter J.C."/>
            <person name="Dong Q."/>
            <person name="Dusheyko S."/>
            <person name="Eads B.D."/>
            <person name="Frohlich T."/>
            <person name="Geiler-Samerotte K.A."/>
            <person name="Gerlach D."/>
            <person name="Hatcher P."/>
            <person name="Jogdeo S."/>
            <person name="Krijgsveld J."/>
            <person name="Kriventseva E.V."/>
            <person name="Kultz D."/>
            <person name="Laforsch C."/>
            <person name="Lindquist E."/>
            <person name="Lopez J."/>
            <person name="Manak J.R."/>
            <person name="Muller J."/>
            <person name="Pangilinan J."/>
            <person name="Patwardhan R.P."/>
            <person name="Pitluck S."/>
            <person name="Pritham E.J."/>
            <person name="Rechtsteiner A."/>
            <person name="Rho M."/>
            <person name="Rogozin I.B."/>
            <person name="Sakarya O."/>
            <person name="Salamov A."/>
            <person name="Schaack S."/>
            <person name="Shapiro H."/>
            <person name="Shiga Y."/>
            <person name="Skalitzky C."/>
            <person name="Smith Z."/>
            <person name="Souvorov A."/>
            <person name="Sung W."/>
            <person name="Tang Z."/>
            <person name="Tsuchiya D."/>
            <person name="Tu H."/>
            <person name="Vos H."/>
            <person name="Wang M."/>
            <person name="Wolf Y.I."/>
            <person name="Yamagata H."/>
            <person name="Yamada T."/>
            <person name="Ye Y."/>
            <person name="Shaw J.R."/>
            <person name="Andrews J."/>
            <person name="Crease T.J."/>
            <person name="Tang H."/>
            <person name="Lucas S.M."/>
            <person name="Robertson H.M."/>
            <person name="Bork P."/>
            <person name="Koonin E.V."/>
            <person name="Zdobnov E.M."/>
            <person name="Grigoriev I.V."/>
            <person name="Lynch M."/>
            <person name="Boore J.L."/>
        </authorList>
    </citation>
    <scope>NUCLEOTIDE SEQUENCE [LARGE SCALE GENOMIC DNA]</scope>
</reference>
<dbReference type="InParanoid" id="E9GNG3"/>
<sequence length="294" mass="32532">MSPAQQTNSQSLGEGAAPFLVSKGISDELTVWLTKGMSGEESKAISKRFPLQFEDESFTVRPPKLDGYMQRRAKDKNVLKSVNSAEEILIAVQHKVCDIAPPLVDLYARVLTLEGGDQVEAAKDSVRSALRQWARAWLHVTKQRRRAVVDLVEPSFEFLLAGQDSFAAGAEAREKLFTEKFLESMLKEATQDATLAQKDAVARPATRAGRPARQGRGRMVREPAVFQQPYQRPGVAGASQGATRRVRFRGARNAGDSWSRIGQRYEKTLSFVPINVCSPDDHVDFRRSSGGSKI</sequence>
<dbReference type="HOGENOM" id="CLU_947514_0_0_1"/>
<keyword evidence="2" id="KW-1185">Reference proteome</keyword>
<evidence type="ECO:0000313" key="1">
    <source>
        <dbReference type="EMBL" id="EFX79027.1"/>
    </source>
</evidence>
<protein>
    <submittedName>
        <fullName evidence="1">Uncharacterized protein</fullName>
    </submittedName>
</protein>
<gene>
    <name evidence="1" type="ORF">DAPPUDRAFT_104825</name>
</gene>
<proteinExistence type="predicted"/>
<dbReference type="Proteomes" id="UP000000305">
    <property type="component" value="Unassembled WGS sequence"/>
</dbReference>
<organism evidence="1 2">
    <name type="scientific">Daphnia pulex</name>
    <name type="common">Water flea</name>
    <dbReference type="NCBI Taxonomy" id="6669"/>
    <lineage>
        <taxon>Eukaryota</taxon>
        <taxon>Metazoa</taxon>
        <taxon>Ecdysozoa</taxon>
        <taxon>Arthropoda</taxon>
        <taxon>Crustacea</taxon>
        <taxon>Branchiopoda</taxon>
        <taxon>Diplostraca</taxon>
        <taxon>Cladocera</taxon>
        <taxon>Anomopoda</taxon>
        <taxon>Daphniidae</taxon>
        <taxon>Daphnia</taxon>
    </lineage>
</organism>
<dbReference type="PhylomeDB" id="E9GNG3"/>